<evidence type="ECO:0000256" key="6">
    <source>
        <dbReference type="ARBA" id="ARBA00022692"/>
    </source>
</evidence>
<dbReference type="Proteomes" id="UP000292639">
    <property type="component" value="Unassembled WGS sequence"/>
</dbReference>
<dbReference type="GO" id="GO:0038023">
    <property type="term" value="F:signaling receptor activity"/>
    <property type="evidence" value="ECO:0007669"/>
    <property type="project" value="InterPro"/>
</dbReference>
<keyword evidence="11 14" id="KW-0472">Membrane</keyword>
<protein>
    <submittedName>
        <fullName evidence="18">TonB-dependent siderophore receptor</fullName>
    </submittedName>
</protein>
<sequence>MPLTSHRIWRKCSLSSFSDSFPWGEIMCKTHSKSYTHTRYRKFSRALGLGVLFGLSAPLLANEDNPEATSTELKTITVWGQAPTEDTDAYVAKKTTIASKLPLAPKEIPQSVSVITRQRIEDQNLNTLEDALRQAPGVTVIPNDTVQSQFLSRGYGLNVSIDGVPSTNGLSGAEQFDLAVYDRVEVLRGPAGALQGSGDLGGTVNVVTKKPREQFGLNGSVSAGSWDNYRGELDITGPLNADGSLRGRFVGVGQDRDFFYDRTHQRKWVGYGVLEFDLNDDLTLSLTHINQDNDTDVPFFGLPVSAPGGTAGRLLDVSRSTNHLADWSYNRSRTKETVLAAEQRFANDWSLTTKLRYLTLDSSWRDAVPRGTGVNTDDYTFEYRFLRDYDGVYRRRAADIYASGPFQLFGREHRALIGYNYEDYRDRYNMVNRTTTSATGIDLFNPVFAEPDLPHTSGFESRTEQSGLYGQTRLRLLDPLTLVLGGRLSDYEYKSRNRAPSTPSDWSNGEDASDEFTPYGGLVYELTRHVSLYTSYSDIFIPQDYQKADGGTLDPRVGKQYEIGIKTSWLDDTLSASLATFRIRDENRPMEDPNDDLYYIAAGEVESRGWELEVTGRPLPGWDISAGYTRLKTRYLSDDDNAGLFSHASPKHSFKLWSHYRFQDGLLKGLALGGGLAATSSYGSDRYASDREQSGYALVSAAASYELNEHLTLALNGENLTDRKYYASLGNNTYNTYGDPRNFTLSLRLKY</sequence>
<keyword evidence="6 14" id="KW-0812">Transmembrane</keyword>
<evidence type="ECO:0000256" key="1">
    <source>
        <dbReference type="ARBA" id="ARBA00004571"/>
    </source>
</evidence>
<reference evidence="18 19" key="1">
    <citation type="submission" date="2018-06" db="EMBL/GenBank/DDBJ databases">
        <title>Three novel Pseudomonas species isolated from symptomatic oak.</title>
        <authorList>
            <person name="Bueno-Gonzalez V."/>
            <person name="Brady C."/>
        </authorList>
    </citation>
    <scope>NUCLEOTIDE SEQUENCE [LARGE SCALE GENOMIC DNA]</scope>
    <source>
        <strain evidence="18 19">P17C</strain>
    </source>
</reference>
<dbReference type="Pfam" id="PF07715">
    <property type="entry name" value="Plug"/>
    <property type="match status" value="1"/>
</dbReference>
<name>A0A4Q9R1K9_9GAMM</name>
<evidence type="ECO:0000256" key="2">
    <source>
        <dbReference type="ARBA" id="ARBA00009810"/>
    </source>
</evidence>
<evidence type="ECO:0000259" key="16">
    <source>
        <dbReference type="Pfam" id="PF00593"/>
    </source>
</evidence>
<dbReference type="InterPro" id="IPR039426">
    <property type="entry name" value="TonB-dep_rcpt-like"/>
</dbReference>
<organism evidence="18 19">
    <name type="scientific">Stutzerimonas kirkiae</name>
    <dbReference type="NCBI Taxonomy" id="2211392"/>
    <lineage>
        <taxon>Bacteria</taxon>
        <taxon>Pseudomonadati</taxon>
        <taxon>Pseudomonadota</taxon>
        <taxon>Gammaproteobacteria</taxon>
        <taxon>Pseudomonadales</taxon>
        <taxon>Pseudomonadaceae</taxon>
        <taxon>Stutzerimonas</taxon>
    </lineage>
</organism>
<accession>A0A4Q9R1K9</accession>
<keyword evidence="3 14" id="KW-0813">Transport</keyword>
<dbReference type="GO" id="GO:0015891">
    <property type="term" value="P:siderophore transport"/>
    <property type="evidence" value="ECO:0007669"/>
    <property type="project" value="InterPro"/>
</dbReference>
<dbReference type="FunFam" id="2.170.130.10:FF:000010">
    <property type="entry name" value="Ferripyoverdine receptor"/>
    <property type="match status" value="1"/>
</dbReference>
<dbReference type="PANTHER" id="PTHR32552:SF74">
    <property type="entry name" value="HYDROXAMATE SIDEROPHORE RECEPTOR FHUE"/>
    <property type="match status" value="1"/>
</dbReference>
<dbReference type="GO" id="GO:0009279">
    <property type="term" value="C:cell outer membrane"/>
    <property type="evidence" value="ECO:0007669"/>
    <property type="project" value="UniProtKB-SubCell"/>
</dbReference>
<evidence type="ECO:0000313" key="19">
    <source>
        <dbReference type="Proteomes" id="UP000292639"/>
    </source>
</evidence>
<keyword evidence="8" id="KW-0408">Iron</keyword>
<keyword evidence="13 14" id="KW-0998">Cell outer membrane</keyword>
<comment type="subcellular location">
    <subcellularLocation>
        <location evidence="1 14">Cell outer membrane</location>
        <topology evidence="1 14">Multi-pass membrane protein</topology>
    </subcellularLocation>
</comment>
<keyword evidence="19" id="KW-1185">Reference proteome</keyword>
<feature type="domain" description="TonB-dependent receptor-like beta-barrel" evidence="16">
    <location>
        <begin position="306"/>
        <end position="720"/>
    </location>
</feature>
<dbReference type="Gene3D" id="2.170.130.10">
    <property type="entry name" value="TonB-dependent receptor, plug domain"/>
    <property type="match status" value="1"/>
</dbReference>
<evidence type="ECO:0000256" key="13">
    <source>
        <dbReference type="ARBA" id="ARBA00023237"/>
    </source>
</evidence>
<dbReference type="InterPro" id="IPR010105">
    <property type="entry name" value="TonB_sidphr_rcpt"/>
</dbReference>
<dbReference type="InterPro" id="IPR036942">
    <property type="entry name" value="Beta-barrel_TonB_sf"/>
</dbReference>
<dbReference type="GO" id="GO:0015344">
    <property type="term" value="F:siderophore uptake transmembrane transporter activity"/>
    <property type="evidence" value="ECO:0007669"/>
    <property type="project" value="TreeGrafter"/>
</dbReference>
<evidence type="ECO:0000256" key="11">
    <source>
        <dbReference type="ARBA" id="ARBA00023136"/>
    </source>
</evidence>
<dbReference type="InterPro" id="IPR012910">
    <property type="entry name" value="Plug_dom"/>
</dbReference>
<keyword evidence="7" id="KW-0732">Signal</keyword>
<dbReference type="Gene3D" id="2.40.170.20">
    <property type="entry name" value="TonB-dependent receptor, beta-barrel domain"/>
    <property type="match status" value="1"/>
</dbReference>
<dbReference type="AlphaFoldDB" id="A0A4Q9R1K9"/>
<proteinExistence type="inferred from homology"/>
<keyword evidence="12 18" id="KW-0675">Receptor</keyword>
<dbReference type="Pfam" id="PF00593">
    <property type="entry name" value="TonB_dep_Rec_b-barrel"/>
    <property type="match status" value="1"/>
</dbReference>
<evidence type="ECO:0000256" key="7">
    <source>
        <dbReference type="ARBA" id="ARBA00022729"/>
    </source>
</evidence>
<dbReference type="InterPro" id="IPR037066">
    <property type="entry name" value="Plug_dom_sf"/>
</dbReference>
<keyword evidence="5" id="KW-0410">Iron transport</keyword>
<evidence type="ECO:0000256" key="15">
    <source>
        <dbReference type="RuleBase" id="RU003357"/>
    </source>
</evidence>
<evidence type="ECO:0000256" key="4">
    <source>
        <dbReference type="ARBA" id="ARBA00022452"/>
    </source>
</evidence>
<evidence type="ECO:0000256" key="14">
    <source>
        <dbReference type="PROSITE-ProRule" id="PRU01360"/>
    </source>
</evidence>
<dbReference type="SUPFAM" id="SSF56935">
    <property type="entry name" value="Porins"/>
    <property type="match status" value="1"/>
</dbReference>
<feature type="domain" description="TonB-dependent receptor plug" evidence="17">
    <location>
        <begin position="106"/>
        <end position="203"/>
    </location>
</feature>
<keyword evidence="4 14" id="KW-1134">Transmembrane beta strand</keyword>
<dbReference type="CDD" id="cd01347">
    <property type="entry name" value="ligand_gated_channel"/>
    <property type="match status" value="1"/>
</dbReference>
<dbReference type="PANTHER" id="PTHR32552">
    <property type="entry name" value="FERRICHROME IRON RECEPTOR-RELATED"/>
    <property type="match status" value="1"/>
</dbReference>
<evidence type="ECO:0000256" key="5">
    <source>
        <dbReference type="ARBA" id="ARBA00022496"/>
    </source>
</evidence>
<dbReference type="InterPro" id="IPR000531">
    <property type="entry name" value="Beta-barrel_TonB"/>
</dbReference>
<evidence type="ECO:0000256" key="10">
    <source>
        <dbReference type="ARBA" id="ARBA00023077"/>
    </source>
</evidence>
<keyword evidence="9" id="KW-0406">Ion transport</keyword>
<dbReference type="NCBIfam" id="TIGR01783">
    <property type="entry name" value="TonB-siderophor"/>
    <property type="match status" value="1"/>
</dbReference>
<evidence type="ECO:0000256" key="3">
    <source>
        <dbReference type="ARBA" id="ARBA00022448"/>
    </source>
</evidence>
<dbReference type="PROSITE" id="PS52016">
    <property type="entry name" value="TONB_DEPENDENT_REC_3"/>
    <property type="match status" value="1"/>
</dbReference>
<evidence type="ECO:0000256" key="8">
    <source>
        <dbReference type="ARBA" id="ARBA00023004"/>
    </source>
</evidence>
<keyword evidence="10 15" id="KW-0798">TonB box</keyword>
<evidence type="ECO:0000256" key="12">
    <source>
        <dbReference type="ARBA" id="ARBA00023170"/>
    </source>
</evidence>
<evidence type="ECO:0000259" key="17">
    <source>
        <dbReference type="Pfam" id="PF07715"/>
    </source>
</evidence>
<comment type="caution">
    <text evidence="18">The sequence shown here is derived from an EMBL/GenBank/DDBJ whole genome shotgun (WGS) entry which is preliminary data.</text>
</comment>
<gene>
    <name evidence="18" type="ORF">DNJ96_14540</name>
</gene>
<evidence type="ECO:0000313" key="18">
    <source>
        <dbReference type="EMBL" id="TBU92824.1"/>
    </source>
</evidence>
<evidence type="ECO:0000256" key="9">
    <source>
        <dbReference type="ARBA" id="ARBA00023065"/>
    </source>
</evidence>
<comment type="similarity">
    <text evidence="2 14 15">Belongs to the TonB-dependent receptor family.</text>
</comment>
<dbReference type="EMBL" id="QJUP01000022">
    <property type="protein sequence ID" value="TBU92824.1"/>
    <property type="molecule type" value="Genomic_DNA"/>
</dbReference>